<evidence type="ECO:0000313" key="1">
    <source>
        <dbReference type="EMBL" id="MCI59720.1"/>
    </source>
</evidence>
<reference evidence="1 2" key="1">
    <citation type="journal article" date="2018" name="Front. Plant Sci.">
        <title>Red Clover (Trifolium pratense) and Zigzag Clover (T. medium) - A Picture of Genomic Similarities and Differences.</title>
        <authorList>
            <person name="Dluhosova J."/>
            <person name="Istvanek J."/>
            <person name="Nedelnik J."/>
            <person name="Repkova J."/>
        </authorList>
    </citation>
    <scope>NUCLEOTIDE SEQUENCE [LARGE SCALE GENOMIC DNA]</scope>
    <source>
        <strain evidence="2">cv. 10/8</strain>
        <tissue evidence="1">Leaf</tissue>
    </source>
</reference>
<dbReference type="Proteomes" id="UP000265520">
    <property type="component" value="Unassembled WGS sequence"/>
</dbReference>
<accession>A0A392THP1</accession>
<evidence type="ECO:0000313" key="2">
    <source>
        <dbReference type="Proteomes" id="UP000265520"/>
    </source>
</evidence>
<dbReference type="EMBL" id="LXQA010568900">
    <property type="protein sequence ID" value="MCI59720.1"/>
    <property type="molecule type" value="Genomic_DNA"/>
</dbReference>
<organism evidence="1 2">
    <name type="scientific">Trifolium medium</name>
    <dbReference type="NCBI Taxonomy" id="97028"/>
    <lineage>
        <taxon>Eukaryota</taxon>
        <taxon>Viridiplantae</taxon>
        <taxon>Streptophyta</taxon>
        <taxon>Embryophyta</taxon>
        <taxon>Tracheophyta</taxon>
        <taxon>Spermatophyta</taxon>
        <taxon>Magnoliopsida</taxon>
        <taxon>eudicotyledons</taxon>
        <taxon>Gunneridae</taxon>
        <taxon>Pentapetalae</taxon>
        <taxon>rosids</taxon>
        <taxon>fabids</taxon>
        <taxon>Fabales</taxon>
        <taxon>Fabaceae</taxon>
        <taxon>Papilionoideae</taxon>
        <taxon>50 kb inversion clade</taxon>
        <taxon>NPAAA clade</taxon>
        <taxon>Hologalegina</taxon>
        <taxon>IRL clade</taxon>
        <taxon>Trifolieae</taxon>
        <taxon>Trifolium</taxon>
    </lineage>
</organism>
<name>A0A392THP1_9FABA</name>
<proteinExistence type="predicted"/>
<sequence>MVEANSVSLANFNIWMVREACSEDLPAICWHPPDLGWMKLNFDGAVVIS</sequence>
<comment type="caution">
    <text evidence="1">The sequence shown here is derived from an EMBL/GenBank/DDBJ whole genome shotgun (WGS) entry which is preliminary data.</text>
</comment>
<dbReference type="AlphaFoldDB" id="A0A392THP1"/>
<protein>
    <submittedName>
        <fullName evidence="1">Uncharacterized protein</fullName>
    </submittedName>
</protein>
<keyword evidence="2" id="KW-1185">Reference proteome</keyword>